<reference evidence="1 2" key="1">
    <citation type="journal article" date="2019" name="Nat. Ecol. Evol.">
        <title>Megaphylogeny resolves global patterns of mushroom evolution.</title>
        <authorList>
            <person name="Varga T."/>
            <person name="Krizsan K."/>
            <person name="Foldi C."/>
            <person name="Dima B."/>
            <person name="Sanchez-Garcia M."/>
            <person name="Sanchez-Ramirez S."/>
            <person name="Szollosi G.J."/>
            <person name="Szarkandi J.G."/>
            <person name="Papp V."/>
            <person name="Albert L."/>
            <person name="Andreopoulos W."/>
            <person name="Angelini C."/>
            <person name="Antonin V."/>
            <person name="Barry K.W."/>
            <person name="Bougher N.L."/>
            <person name="Buchanan P."/>
            <person name="Buyck B."/>
            <person name="Bense V."/>
            <person name="Catcheside P."/>
            <person name="Chovatia M."/>
            <person name="Cooper J."/>
            <person name="Damon W."/>
            <person name="Desjardin D."/>
            <person name="Finy P."/>
            <person name="Geml J."/>
            <person name="Haridas S."/>
            <person name="Hughes K."/>
            <person name="Justo A."/>
            <person name="Karasinski D."/>
            <person name="Kautmanova I."/>
            <person name="Kiss B."/>
            <person name="Kocsube S."/>
            <person name="Kotiranta H."/>
            <person name="LaButti K.M."/>
            <person name="Lechner B.E."/>
            <person name="Liimatainen K."/>
            <person name="Lipzen A."/>
            <person name="Lukacs Z."/>
            <person name="Mihaltcheva S."/>
            <person name="Morgado L.N."/>
            <person name="Niskanen T."/>
            <person name="Noordeloos M.E."/>
            <person name="Ohm R.A."/>
            <person name="Ortiz-Santana B."/>
            <person name="Ovrebo C."/>
            <person name="Racz N."/>
            <person name="Riley R."/>
            <person name="Savchenko A."/>
            <person name="Shiryaev A."/>
            <person name="Soop K."/>
            <person name="Spirin V."/>
            <person name="Szebenyi C."/>
            <person name="Tomsovsky M."/>
            <person name="Tulloss R.E."/>
            <person name="Uehling J."/>
            <person name="Grigoriev I.V."/>
            <person name="Vagvolgyi C."/>
            <person name="Papp T."/>
            <person name="Martin F.M."/>
            <person name="Miettinen O."/>
            <person name="Hibbett D.S."/>
            <person name="Nagy L.G."/>
        </authorList>
    </citation>
    <scope>NUCLEOTIDE SEQUENCE [LARGE SCALE GENOMIC DNA]</scope>
    <source>
        <strain evidence="1 2">CBS 962.96</strain>
    </source>
</reference>
<dbReference type="AlphaFoldDB" id="A0A4S8MP20"/>
<dbReference type="OrthoDB" id="3264182at2759"/>
<proteinExistence type="predicted"/>
<protein>
    <submittedName>
        <fullName evidence="1">Uncharacterized protein</fullName>
    </submittedName>
</protein>
<evidence type="ECO:0000313" key="2">
    <source>
        <dbReference type="Proteomes" id="UP000297245"/>
    </source>
</evidence>
<sequence>MARGRPLSQDLRCSLIYMGYRIHLEDVVKCSGIPRCTVQHTFEDHWIEGHARHTRITEARRRVRKS</sequence>
<evidence type="ECO:0000313" key="1">
    <source>
        <dbReference type="EMBL" id="THV04582.1"/>
    </source>
</evidence>
<dbReference type="EMBL" id="ML179054">
    <property type="protein sequence ID" value="THV04582.1"/>
    <property type="molecule type" value="Genomic_DNA"/>
</dbReference>
<name>A0A4S8MP20_DENBC</name>
<gene>
    <name evidence="1" type="ORF">K435DRAFT_774334</name>
</gene>
<accession>A0A4S8MP20</accession>
<organism evidence="1 2">
    <name type="scientific">Dendrothele bispora (strain CBS 962.96)</name>
    <dbReference type="NCBI Taxonomy" id="1314807"/>
    <lineage>
        <taxon>Eukaryota</taxon>
        <taxon>Fungi</taxon>
        <taxon>Dikarya</taxon>
        <taxon>Basidiomycota</taxon>
        <taxon>Agaricomycotina</taxon>
        <taxon>Agaricomycetes</taxon>
        <taxon>Agaricomycetidae</taxon>
        <taxon>Agaricales</taxon>
        <taxon>Agaricales incertae sedis</taxon>
        <taxon>Dendrothele</taxon>
    </lineage>
</organism>
<dbReference type="Proteomes" id="UP000297245">
    <property type="component" value="Unassembled WGS sequence"/>
</dbReference>
<keyword evidence="2" id="KW-1185">Reference proteome</keyword>